<evidence type="ECO:0000256" key="2">
    <source>
        <dbReference type="ARBA" id="ARBA00022603"/>
    </source>
</evidence>
<organism evidence="7 8">
    <name type="scientific">Amylocarpus encephaloides</name>
    <dbReference type="NCBI Taxonomy" id="45428"/>
    <lineage>
        <taxon>Eukaryota</taxon>
        <taxon>Fungi</taxon>
        <taxon>Dikarya</taxon>
        <taxon>Ascomycota</taxon>
        <taxon>Pezizomycotina</taxon>
        <taxon>Leotiomycetes</taxon>
        <taxon>Helotiales</taxon>
        <taxon>Helotiales incertae sedis</taxon>
        <taxon>Amylocarpus</taxon>
    </lineage>
</organism>
<dbReference type="AlphaFoldDB" id="A0A9P8C6W0"/>
<dbReference type="EMBL" id="MU251415">
    <property type="protein sequence ID" value="KAG9236084.1"/>
    <property type="molecule type" value="Genomic_DNA"/>
</dbReference>
<evidence type="ECO:0000256" key="4">
    <source>
        <dbReference type="ARBA" id="ARBA00022691"/>
    </source>
</evidence>
<dbReference type="InterPro" id="IPR050390">
    <property type="entry name" value="C5-Methyltransferase"/>
</dbReference>
<keyword evidence="3 5" id="KW-0808">Transferase</keyword>
<dbReference type="GO" id="GO:0003886">
    <property type="term" value="F:DNA (cytosine-5-)-methyltransferase activity"/>
    <property type="evidence" value="ECO:0007669"/>
    <property type="project" value="UniProtKB-EC"/>
</dbReference>
<comment type="caution">
    <text evidence="7">The sequence shown here is derived from an EMBL/GenBank/DDBJ whole genome shotgun (WGS) entry which is preliminary data.</text>
</comment>
<dbReference type="Gene3D" id="3.90.120.10">
    <property type="entry name" value="DNA Methylase, subunit A, domain 2"/>
    <property type="match status" value="1"/>
</dbReference>
<dbReference type="Pfam" id="PF00145">
    <property type="entry name" value="DNA_methylase"/>
    <property type="match status" value="2"/>
</dbReference>
<protein>
    <recommendedName>
        <fullName evidence="1">DNA (cytosine-5-)-methyltransferase</fullName>
        <ecNumber evidence="1">2.1.1.37</ecNumber>
    </recommendedName>
</protein>
<sequence length="653" mass="72800">ATNRDCIFIEDDKVAPLARPTPEDVDVIDLDDIVEGDFEEDCQRDRFHDPSPARKRSRRQSGALKPRNTAIKYPLIVINACPFNNYQLRVGKTVEILKGDFLKITAILENSLTTEVFLRGLLLKRARDMSGMLPCKLNEVVFCFDVDLDDERTPTMQSTIQITLSQVKKIRSLTATNTFFPTGEREWKGYQSKAQVEEEGPLIVRWKRTRTFTTAAFRINGKFTEEILERSNASEIPSFQNRTLDKVLRSRWRGTTVAGGSSGALGSIPASAALGDARKRISYVDLEAEMAIPTRKRKTSMAALGNRNLPSNQSSNIQRDSLPAQSYTYGDGFCGSGGATCGAKGAKLNAVYGFDNWETASNSWAINNPSGTIYQVEAYRFITMAETIPELRAKVKVDILHLSCPCQFFSPAHTVAGKDDETNTASLFAVRGLIDLCRPRIATFEQTFGILWGNKRQYFCAMIHMLTELNYSVRYKLVNLQDWGAPSRRLRLIVIAACPGEVLPEIPAATHAKNPTRASGLKPYVTVHQALATIPLNAPDHDIATVTYKQEREKLPWDPHQILPRAITCNGGGDLNYHPTGKRGFTNREFATLQTYPSDYVFAGTRREQLKQIGNSVPPLAAQVLFKGIRTALQMADGVDADEEDREYVVIDD</sequence>
<proteinExistence type="inferred from homology"/>
<dbReference type="Gene3D" id="3.40.50.150">
    <property type="entry name" value="Vaccinia Virus protein VP39"/>
    <property type="match status" value="1"/>
</dbReference>
<dbReference type="GO" id="GO:0032259">
    <property type="term" value="P:methylation"/>
    <property type="evidence" value="ECO:0007669"/>
    <property type="project" value="UniProtKB-KW"/>
</dbReference>
<evidence type="ECO:0000256" key="1">
    <source>
        <dbReference type="ARBA" id="ARBA00011975"/>
    </source>
</evidence>
<feature type="active site" evidence="5">
    <location>
        <position position="406"/>
    </location>
</feature>
<dbReference type="EC" id="2.1.1.37" evidence="1"/>
<comment type="similarity">
    <text evidence="5">Belongs to the class I-like SAM-binding methyltransferase superfamily. C5-methyltransferase family.</text>
</comment>
<dbReference type="InterPro" id="IPR001525">
    <property type="entry name" value="C5_MeTfrase"/>
</dbReference>
<evidence type="ECO:0000256" key="3">
    <source>
        <dbReference type="ARBA" id="ARBA00022679"/>
    </source>
</evidence>
<dbReference type="InterPro" id="IPR029063">
    <property type="entry name" value="SAM-dependent_MTases_sf"/>
</dbReference>
<dbReference type="GO" id="GO:0003677">
    <property type="term" value="F:DNA binding"/>
    <property type="evidence" value="ECO:0007669"/>
    <property type="project" value="TreeGrafter"/>
</dbReference>
<feature type="non-terminal residue" evidence="7">
    <location>
        <position position="1"/>
    </location>
</feature>
<evidence type="ECO:0000256" key="6">
    <source>
        <dbReference type="SAM" id="MobiDB-lite"/>
    </source>
</evidence>
<dbReference type="SUPFAM" id="SSF53335">
    <property type="entry name" value="S-adenosyl-L-methionine-dependent methyltransferases"/>
    <property type="match status" value="1"/>
</dbReference>
<dbReference type="PANTHER" id="PTHR10629:SF52">
    <property type="entry name" value="DNA (CYTOSINE-5)-METHYLTRANSFERASE 1"/>
    <property type="match status" value="1"/>
</dbReference>
<keyword evidence="8" id="KW-1185">Reference proteome</keyword>
<dbReference type="OrthoDB" id="414133at2759"/>
<dbReference type="GO" id="GO:0005634">
    <property type="term" value="C:nucleus"/>
    <property type="evidence" value="ECO:0007669"/>
    <property type="project" value="TreeGrafter"/>
</dbReference>
<dbReference type="Proteomes" id="UP000824998">
    <property type="component" value="Unassembled WGS sequence"/>
</dbReference>
<dbReference type="GO" id="GO:0044027">
    <property type="term" value="P:negative regulation of gene expression via chromosomal CpG island methylation"/>
    <property type="evidence" value="ECO:0007669"/>
    <property type="project" value="TreeGrafter"/>
</dbReference>
<feature type="region of interest" description="Disordered" evidence="6">
    <location>
        <begin position="43"/>
        <end position="63"/>
    </location>
</feature>
<reference evidence="7" key="1">
    <citation type="journal article" date="2021" name="IMA Fungus">
        <title>Genomic characterization of three marine fungi, including Emericellopsis atlantica sp. nov. with signatures of a generalist lifestyle and marine biomass degradation.</title>
        <authorList>
            <person name="Hagestad O.C."/>
            <person name="Hou L."/>
            <person name="Andersen J.H."/>
            <person name="Hansen E.H."/>
            <person name="Altermark B."/>
            <person name="Li C."/>
            <person name="Kuhnert E."/>
            <person name="Cox R.J."/>
            <person name="Crous P.W."/>
            <person name="Spatafora J.W."/>
            <person name="Lail K."/>
            <person name="Amirebrahimi M."/>
            <person name="Lipzen A."/>
            <person name="Pangilinan J."/>
            <person name="Andreopoulos W."/>
            <person name="Hayes R.D."/>
            <person name="Ng V."/>
            <person name="Grigoriev I.V."/>
            <person name="Jackson S.A."/>
            <person name="Sutton T.D.S."/>
            <person name="Dobson A.D.W."/>
            <person name="Rama T."/>
        </authorList>
    </citation>
    <scope>NUCLEOTIDE SEQUENCE</scope>
    <source>
        <strain evidence="7">TRa018bII</strain>
    </source>
</reference>
<feature type="compositionally biased region" description="Basic and acidic residues" evidence="6">
    <location>
        <begin position="43"/>
        <end position="52"/>
    </location>
</feature>
<name>A0A9P8C6W0_9HELO</name>
<gene>
    <name evidence="7" type="ORF">BJ875DRAFT_245940</name>
</gene>
<dbReference type="PROSITE" id="PS51679">
    <property type="entry name" value="SAM_MT_C5"/>
    <property type="match status" value="1"/>
</dbReference>
<accession>A0A9P8C6W0</accession>
<keyword evidence="4 5" id="KW-0949">S-adenosyl-L-methionine</keyword>
<keyword evidence="2 5" id="KW-0489">Methyltransferase</keyword>
<dbReference type="PANTHER" id="PTHR10629">
    <property type="entry name" value="CYTOSINE-SPECIFIC METHYLTRANSFERASE"/>
    <property type="match status" value="1"/>
</dbReference>
<evidence type="ECO:0000313" key="7">
    <source>
        <dbReference type="EMBL" id="KAG9236084.1"/>
    </source>
</evidence>
<evidence type="ECO:0000313" key="8">
    <source>
        <dbReference type="Proteomes" id="UP000824998"/>
    </source>
</evidence>
<evidence type="ECO:0000256" key="5">
    <source>
        <dbReference type="PROSITE-ProRule" id="PRU01016"/>
    </source>
</evidence>